<dbReference type="InterPro" id="IPR025139">
    <property type="entry name" value="DUF4062"/>
</dbReference>
<dbReference type="SUPFAM" id="SSF48452">
    <property type="entry name" value="TPR-like"/>
    <property type="match status" value="2"/>
</dbReference>
<dbReference type="InterPro" id="IPR011990">
    <property type="entry name" value="TPR-like_helical_dom_sf"/>
</dbReference>
<organism evidence="2 3">
    <name type="scientific">Rubrivivax gelatinosus</name>
    <name type="common">Rhodocyclus gelatinosus</name>
    <name type="synonym">Rhodopseudomonas gelatinosa</name>
    <dbReference type="NCBI Taxonomy" id="28068"/>
    <lineage>
        <taxon>Bacteria</taxon>
        <taxon>Pseudomonadati</taxon>
        <taxon>Pseudomonadota</taxon>
        <taxon>Betaproteobacteria</taxon>
        <taxon>Burkholderiales</taxon>
        <taxon>Sphaerotilaceae</taxon>
        <taxon>Rubrivivax</taxon>
    </lineage>
</organism>
<accession>A0A4R2MAW7</accession>
<dbReference type="Gene3D" id="1.25.40.10">
    <property type="entry name" value="Tetratricopeptide repeat domain"/>
    <property type="match status" value="2"/>
</dbReference>
<dbReference type="Pfam" id="PF13432">
    <property type="entry name" value="TPR_16"/>
    <property type="match status" value="1"/>
</dbReference>
<comment type="caution">
    <text evidence="2">The sequence shown here is derived from an EMBL/GenBank/DDBJ whole genome shotgun (WGS) entry which is preliminary data.</text>
</comment>
<evidence type="ECO:0000313" key="2">
    <source>
        <dbReference type="EMBL" id="TCP03401.1"/>
    </source>
</evidence>
<reference evidence="2 3" key="1">
    <citation type="submission" date="2019-03" db="EMBL/GenBank/DDBJ databases">
        <title>Genomic Encyclopedia of Type Strains, Phase IV (KMG-IV): sequencing the most valuable type-strain genomes for metagenomic binning, comparative biology and taxonomic classification.</title>
        <authorList>
            <person name="Goeker M."/>
        </authorList>
    </citation>
    <scope>NUCLEOTIDE SEQUENCE [LARGE SCALE GENOMIC DNA]</scope>
    <source>
        <strain evidence="2 3">DSM 1709</strain>
    </source>
</reference>
<name>A0A4R2MAW7_RUBGE</name>
<sequence length="698" mass="75872">MVLEQAGFDVASMEKYPAFELRPVEKCLQDVSNCEFYVLIVARRYGYVPESVNPEKLSITHLEYLRARVTRKPCFVFMLDAGADWPEQHADVPDSPSGRQLAAFIASLRARHGVGTYVDPASLAVGVLAAINNSRERVLWQWKFGGGVALLAALVTLASIGYFNRWEVNDVSSSQWTKALFHYQSERLSGSAGSANKSTPSRDDGSYAERAIAAGFAWESFRLALSGASILLDQLGFGSRSDLLRRALYGQEVEPLIKALTEAQLPASKEPMRQFVIGSFLEFSGRFDEAMAAYQMAFIADPGNVRYSTAALNLGFAIGRQNELLGIVDSQLSAARRLGSSRDVLAAITGYKGLALFYLARAEEADAEFKNAIALAGDVNVRARVLNDASAVYSGRGDFGRAESALIEASSLYSCALGSGHQLTLNSKMNLGSTYTRQGRVRAAAEVFGLVRKALDGEEFKRNPYPYRIAQERVGAGLVYHAQGQFSQAEEALRAARRMYRDLQLGNSGPFARAGLYLGYALMGSGQVSEAQKELESTVGLDISLFGVQHSETLEARLALARAHLMAGDADSAQNELVLVSHAVDDARSARFTERVAAISRQIEVAQSVQATGGSAVGVPDSLVALRDSCAALQGRPTWDPQEPSECWRSLLSHPQVRGTDMEHAGRWALQEIQSRLTLEEPSNALRATPNCPDLSSR</sequence>
<gene>
    <name evidence="2" type="ORF">EV684_104122</name>
</gene>
<dbReference type="Proteomes" id="UP000295106">
    <property type="component" value="Unassembled WGS sequence"/>
</dbReference>
<dbReference type="InterPro" id="IPR019734">
    <property type="entry name" value="TPR_rpt"/>
</dbReference>
<protein>
    <submittedName>
        <fullName evidence="2">Tetratricopeptide repeat protein</fullName>
    </submittedName>
</protein>
<evidence type="ECO:0000313" key="3">
    <source>
        <dbReference type="Proteomes" id="UP000295106"/>
    </source>
</evidence>
<evidence type="ECO:0000259" key="1">
    <source>
        <dbReference type="Pfam" id="PF13271"/>
    </source>
</evidence>
<dbReference type="SMART" id="SM00028">
    <property type="entry name" value="TPR"/>
    <property type="match status" value="3"/>
</dbReference>
<dbReference type="EMBL" id="SLXD01000004">
    <property type="protein sequence ID" value="TCP03401.1"/>
    <property type="molecule type" value="Genomic_DNA"/>
</dbReference>
<proteinExistence type="predicted"/>
<feature type="domain" description="DUF4062" evidence="1">
    <location>
        <begin position="3"/>
        <end position="67"/>
    </location>
</feature>
<dbReference type="AlphaFoldDB" id="A0A4R2MAW7"/>
<dbReference type="Pfam" id="PF13271">
    <property type="entry name" value="DUF4062"/>
    <property type="match status" value="1"/>
</dbReference>